<dbReference type="Proteomes" id="UP000035955">
    <property type="component" value="Unassembled WGS sequence"/>
</dbReference>
<dbReference type="PATRIC" id="fig|298794.3.peg.81"/>
<evidence type="ECO:0000313" key="1">
    <source>
        <dbReference type="EMBL" id="KMO36365.1"/>
    </source>
</evidence>
<proteinExistence type="predicted"/>
<sequence>MPTDLPSRYKSPRSRGATALRTAVVGLRLRLLGWRIEKALEDRDHARLLRLTAAWDDLRRDRAADPASDPSRARDRRWDMACERVRRAVPKIEREERRLAWVVERMGRARAARDERAYERSCLLGRAAQERLIQLWGQI</sequence>
<dbReference type="RefSeq" id="WP_048445095.1">
    <property type="nucleotide sequence ID" value="NZ_LABY01000101.1"/>
</dbReference>
<protein>
    <submittedName>
        <fullName evidence="1">Uncharacterized protein</fullName>
    </submittedName>
</protein>
<dbReference type="AlphaFoldDB" id="A0A0J6SMC4"/>
<accession>A0A0J6SMC4</accession>
<comment type="caution">
    <text evidence="1">The sequence shown here is derived from an EMBL/GenBank/DDBJ whole genome shotgun (WGS) entry which is preliminary data.</text>
</comment>
<keyword evidence="2" id="KW-1185">Reference proteome</keyword>
<dbReference type="EMBL" id="LABY01000101">
    <property type="protein sequence ID" value="KMO36365.1"/>
    <property type="molecule type" value="Genomic_DNA"/>
</dbReference>
<name>A0A0J6SMC4_9HYPH</name>
<reference evidence="1 2" key="1">
    <citation type="submission" date="2015-03" db="EMBL/GenBank/DDBJ databases">
        <title>Genome sequencing of Methylobacterium variabile DSM 16961.</title>
        <authorList>
            <person name="Chaudhry V."/>
            <person name="Patil P.B."/>
        </authorList>
    </citation>
    <scope>NUCLEOTIDE SEQUENCE [LARGE SCALE GENOMIC DNA]</scope>
    <source>
        <strain evidence="1 2">DSM 16961</strain>
    </source>
</reference>
<evidence type="ECO:0000313" key="2">
    <source>
        <dbReference type="Proteomes" id="UP000035955"/>
    </source>
</evidence>
<organism evidence="1 2">
    <name type="scientific">Methylobacterium variabile</name>
    <dbReference type="NCBI Taxonomy" id="298794"/>
    <lineage>
        <taxon>Bacteria</taxon>
        <taxon>Pseudomonadati</taxon>
        <taxon>Pseudomonadota</taxon>
        <taxon>Alphaproteobacteria</taxon>
        <taxon>Hyphomicrobiales</taxon>
        <taxon>Methylobacteriaceae</taxon>
        <taxon>Methylobacterium</taxon>
    </lineage>
</organism>
<gene>
    <name evidence="1" type="ORF">VQ02_15495</name>
</gene>